<evidence type="ECO:0000256" key="1">
    <source>
        <dbReference type="SAM" id="Phobius"/>
    </source>
</evidence>
<keyword evidence="1" id="KW-1133">Transmembrane helix</keyword>
<name>A0AAU9V6B9_EUPED</name>
<protein>
    <submittedName>
        <fullName evidence="2">Uncharacterized protein</fullName>
    </submittedName>
</protein>
<keyword evidence="1" id="KW-0472">Membrane</keyword>
<sequence>MQKDDRVERGLGERGGAGWRSAWRRGARKYVTGDASTRVPPAAAAGGIVLYLRLLLEHLVMIFSIIFIALFQYHYISERMRRVFEERYKMKTMQLHRRAILNTCADLSEYTAAHRSGERAANDRRQRITESIQLFSGD</sequence>
<comment type="caution">
    <text evidence="2">The sequence shown here is derived from an EMBL/GenBank/DDBJ whole genome shotgun (WGS) entry which is preliminary data.</text>
</comment>
<proteinExistence type="predicted"/>
<keyword evidence="3" id="KW-1185">Reference proteome</keyword>
<evidence type="ECO:0000313" key="2">
    <source>
        <dbReference type="EMBL" id="CAH2106899.1"/>
    </source>
</evidence>
<reference evidence="2" key="1">
    <citation type="submission" date="2022-03" db="EMBL/GenBank/DDBJ databases">
        <authorList>
            <person name="Tunstrom K."/>
        </authorList>
    </citation>
    <scope>NUCLEOTIDE SEQUENCE</scope>
</reference>
<keyword evidence="1" id="KW-0812">Transmembrane</keyword>
<gene>
    <name evidence="2" type="ORF">EEDITHA_LOCUS20978</name>
</gene>
<dbReference type="EMBL" id="CAKOGL010000030">
    <property type="protein sequence ID" value="CAH2106899.1"/>
    <property type="molecule type" value="Genomic_DNA"/>
</dbReference>
<organism evidence="2 3">
    <name type="scientific">Euphydryas editha</name>
    <name type="common">Edith's checkerspot</name>
    <dbReference type="NCBI Taxonomy" id="104508"/>
    <lineage>
        <taxon>Eukaryota</taxon>
        <taxon>Metazoa</taxon>
        <taxon>Ecdysozoa</taxon>
        <taxon>Arthropoda</taxon>
        <taxon>Hexapoda</taxon>
        <taxon>Insecta</taxon>
        <taxon>Pterygota</taxon>
        <taxon>Neoptera</taxon>
        <taxon>Endopterygota</taxon>
        <taxon>Lepidoptera</taxon>
        <taxon>Glossata</taxon>
        <taxon>Ditrysia</taxon>
        <taxon>Papilionoidea</taxon>
        <taxon>Nymphalidae</taxon>
        <taxon>Nymphalinae</taxon>
        <taxon>Euphydryas</taxon>
    </lineage>
</organism>
<dbReference type="Proteomes" id="UP001153954">
    <property type="component" value="Unassembled WGS sequence"/>
</dbReference>
<dbReference type="AlphaFoldDB" id="A0AAU9V6B9"/>
<evidence type="ECO:0000313" key="3">
    <source>
        <dbReference type="Proteomes" id="UP001153954"/>
    </source>
</evidence>
<accession>A0AAU9V6B9</accession>
<feature type="transmembrane region" description="Helical" evidence="1">
    <location>
        <begin position="48"/>
        <end position="71"/>
    </location>
</feature>